<evidence type="ECO:0000313" key="2">
    <source>
        <dbReference type="Proteomes" id="UP000265566"/>
    </source>
</evidence>
<gene>
    <name evidence="1" type="ORF">MtrunA17_Chr8g0363081</name>
</gene>
<dbReference type="AlphaFoldDB" id="A0A396GLV9"/>
<dbReference type="Gramene" id="rna47452">
    <property type="protein sequence ID" value="RHN41161.1"/>
    <property type="gene ID" value="gene47452"/>
</dbReference>
<proteinExistence type="predicted"/>
<organism evidence="1 2">
    <name type="scientific">Medicago truncatula</name>
    <name type="common">Barrel medic</name>
    <name type="synonym">Medicago tribuloides</name>
    <dbReference type="NCBI Taxonomy" id="3880"/>
    <lineage>
        <taxon>Eukaryota</taxon>
        <taxon>Viridiplantae</taxon>
        <taxon>Streptophyta</taxon>
        <taxon>Embryophyta</taxon>
        <taxon>Tracheophyta</taxon>
        <taxon>Spermatophyta</taxon>
        <taxon>Magnoliopsida</taxon>
        <taxon>eudicotyledons</taxon>
        <taxon>Gunneridae</taxon>
        <taxon>Pentapetalae</taxon>
        <taxon>rosids</taxon>
        <taxon>fabids</taxon>
        <taxon>Fabales</taxon>
        <taxon>Fabaceae</taxon>
        <taxon>Papilionoideae</taxon>
        <taxon>50 kb inversion clade</taxon>
        <taxon>NPAAA clade</taxon>
        <taxon>Hologalegina</taxon>
        <taxon>IRL clade</taxon>
        <taxon>Trifolieae</taxon>
        <taxon>Medicago</taxon>
    </lineage>
</organism>
<dbReference type="EMBL" id="PSQE01000008">
    <property type="protein sequence ID" value="RHN41161.1"/>
    <property type="molecule type" value="Genomic_DNA"/>
</dbReference>
<sequence>MIHVRTYIVLLSGEQRSLILTSLAVTMRVVLNVRDLGNQMVLAIDVDVERMLRFRLQILGVIADTLRKTMQEIGEDDPIIYPKHLDNLLNLQLALHM</sequence>
<dbReference type="Proteomes" id="UP000265566">
    <property type="component" value="Chromosome 8"/>
</dbReference>
<accession>A0A396GLV9</accession>
<reference evidence="2" key="1">
    <citation type="journal article" date="2018" name="Nat. Plants">
        <title>Whole-genome landscape of Medicago truncatula symbiotic genes.</title>
        <authorList>
            <person name="Pecrix Y."/>
            <person name="Staton S.E."/>
            <person name="Sallet E."/>
            <person name="Lelandais-Briere C."/>
            <person name="Moreau S."/>
            <person name="Carrere S."/>
            <person name="Blein T."/>
            <person name="Jardinaud M.F."/>
            <person name="Latrasse D."/>
            <person name="Zouine M."/>
            <person name="Zahm M."/>
            <person name="Kreplak J."/>
            <person name="Mayjonade B."/>
            <person name="Satge C."/>
            <person name="Perez M."/>
            <person name="Cauet S."/>
            <person name="Marande W."/>
            <person name="Chantry-Darmon C."/>
            <person name="Lopez-Roques C."/>
            <person name="Bouchez O."/>
            <person name="Berard A."/>
            <person name="Debelle F."/>
            <person name="Munos S."/>
            <person name="Bendahmane A."/>
            <person name="Berges H."/>
            <person name="Niebel A."/>
            <person name="Buitink J."/>
            <person name="Frugier F."/>
            <person name="Benhamed M."/>
            <person name="Crespi M."/>
            <person name="Gouzy J."/>
            <person name="Gamas P."/>
        </authorList>
    </citation>
    <scope>NUCLEOTIDE SEQUENCE [LARGE SCALE GENOMIC DNA]</scope>
    <source>
        <strain evidence="2">cv. Jemalong A17</strain>
    </source>
</reference>
<protein>
    <submittedName>
        <fullName evidence="1">Uncharacterized protein</fullName>
    </submittedName>
</protein>
<name>A0A396GLV9_MEDTR</name>
<evidence type="ECO:0000313" key="1">
    <source>
        <dbReference type="EMBL" id="RHN41161.1"/>
    </source>
</evidence>
<comment type="caution">
    <text evidence="1">The sequence shown here is derived from an EMBL/GenBank/DDBJ whole genome shotgun (WGS) entry which is preliminary data.</text>
</comment>